<organism evidence="2 3">
    <name type="scientific">Mycolicibacterium chitae</name>
    <name type="common">Mycobacterium chitae</name>
    <dbReference type="NCBI Taxonomy" id="1792"/>
    <lineage>
        <taxon>Bacteria</taxon>
        <taxon>Bacillati</taxon>
        <taxon>Actinomycetota</taxon>
        <taxon>Actinomycetes</taxon>
        <taxon>Mycobacteriales</taxon>
        <taxon>Mycobacteriaceae</taxon>
        <taxon>Mycolicibacterium</taxon>
    </lineage>
</organism>
<name>A0A3S5EHV7_MYCCI</name>
<accession>A0A3S5EHV7</accession>
<evidence type="ECO:0000259" key="1">
    <source>
        <dbReference type="Pfam" id="PF12728"/>
    </source>
</evidence>
<protein>
    <recommendedName>
        <fullName evidence="1">Helix-turn-helix domain-containing protein</fullName>
    </recommendedName>
</protein>
<dbReference type="Proteomes" id="UP000282551">
    <property type="component" value="Chromosome"/>
</dbReference>
<gene>
    <name evidence="2" type="ORF">NCTC10485_00180</name>
</gene>
<dbReference type="OrthoDB" id="5074901at2"/>
<reference evidence="2 3" key="1">
    <citation type="submission" date="2018-12" db="EMBL/GenBank/DDBJ databases">
        <authorList>
            <consortium name="Pathogen Informatics"/>
        </authorList>
    </citation>
    <scope>NUCLEOTIDE SEQUENCE [LARGE SCALE GENOMIC DNA]</scope>
    <source>
        <strain evidence="2 3">NCTC10485</strain>
    </source>
</reference>
<dbReference type="EMBL" id="LR134355">
    <property type="protein sequence ID" value="VEG44486.1"/>
    <property type="molecule type" value="Genomic_DNA"/>
</dbReference>
<proteinExistence type="predicted"/>
<sequence>MCMAEMTAADAAEHLQVSQRQVRRLASKGVLATTRVVGRTLLLDAASVHRLAGRVRHNGRPWTAATAWAALALLSGRDAPWMDSSALSRLRHRLRGARATEVAWLARGRARVHQMQGWGQDTGLIPTGVSALRDPQLSALFDLSPTERGADGYVAARHFDDMVTTLGLFDDIEGDITVRVVPDDAGYEVDRPLIAAVAVDLSESLDAREAAAGQRVLDDLLDAFRAGDRRVVVGRFDEAW</sequence>
<keyword evidence="3" id="KW-1185">Reference proteome</keyword>
<dbReference type="AlphaFoldDB" id="A0A3S5EHV7"/>
<evidence type="ECO:0000313" key="3">
    <source>
        <dbReference type="Proteomes" id="UP000282551"/>
    </source>
</evidence>
<evidence type="ECO:0000313" key="2">
    <source>
        <dbReference type="EMBL" id="VEG44486.1"/>
    </source>
</evidence>
<dbReference type="Pfam" id="PF12728">
    <property type="entry name" value="HTH_17"/>
    <property type="match status" value="1"/>
</dbReference>
<feature type="domain" description="Helix-turn-helix" evidence="1">
    <location>
        <begin position="6"/>
        <end position="51"/>
    </location>
</feature>
<dbReference type="InterPro" id="IPR041657">
    <property type="entry name" value="HTH_17"/>
</dbReference>